<organism evidence="1 2">
    <name type="scientific">Scleroderma citrinum Foug A</name>
    <dbReference type="NCBI Taxonomy" id="1036808"/>
    <lineage>
        <taxon>Eukaryota</taxon>
        <taxon>Fungi</taxon>
        <taxon>Dikarya</taxon>
        <taxon>Basidiomycota</taxon>
        <taxon>Agaricomycotina</taxon>
        <taxon>Agaricomycetes</taxon>
        <taxon>Agaricomycetidae</taxon>
        <taxon>Boletales</taxon>
        <taxon>Sclerodermatineae</taxon>
        <taxon>Sclerodermataceae</taxon>
        <taxon>Scleroderma</taxon>
    </lineage>
</organism>
<gene>
    <name evidence="1" type="ORF">SCLCIDRAFT_693703</name>
</gene>
<sequence length="117" mass="13277">MNWPRLSDSNESSSCIATDAYNPLWVSHWLVEGGGGPDLKQASWVIGYLHNRISVSHSELLGSMVSHLYSKIIGATYRGFFLRRYRRCKKYIRALTSPSSFEADFRLLLISARCSFA</sequence>
<reference evidence="1 2" key="1">
    <citation type="submission" date="2014-04" db="EMBL/GenBank/DDBJ databases">
        <authorList>
            <consortium name="DOE Joint Genome Institute"/>
            <person name="Kuo A."/>
            <person name="Kohler A."/>
            <person name="Nagy L.G."/>
            <person name="Floudas D."/>
            <person name="Copeland A."/>
            <person name="Barry K.W."/>
            <person name="Cichocki N."/>
            <person name="Veneault-Fourrey C."/>
            <person name="LaButti K."/>
            <person name="Lindquist E.A."/>
            <person name="Lipzen A."/>
            <person name="Lundell T."/>
            <person name="Morin E."/>
            <person name="Murat C."/>
            <person name="Sun H."/>
            <person name="Tunlid A."/>
            <person name="Henrissat B."/>
            <person name="Grigoriev I.V."/>
            <person name="Hibbett D.S."/>
            <person name="Martin F."/>
            <person name="Nordberg H.P."/>
            <person name="Cantor M.N."/>
            <person name="Hua S.X."/>
        </authorList>
    </citation>
    <scope>NUCLEOTIDE SEQUENCE [LARGE SCALE GENOMIC DNA]</scope>
    <source>
        <strain evidence="1 2">Foug A</strain>
    </source>
</reference>
<accession>A0A0C3D3M8</accession>
<dbReference type="Proteomes" id="UP000053989">
    <property type="component" value="Unassembled WGS sequence"/>
</dbReference>
<reference evidence="2" key="2">
    <citation type="submission" date="2015-01" db="EMBL/GenBank/DDBJ databases">
        <title>Evolutionary Origins and Diversification of the Mycorrhizal Mutualists.</title>
        <authorList>
            <consortium name="DOE Joint Genome Institute"/>
            <consortium name="Mycorrhizal Genomics Consortium"/>
            <person name="Kohler A."/>
            <person name="Kuo A."/>
            <person name="Nagy L.G."/>
            <person name="Floudas D."/>
            <person name="Copeland A."/>
            <person name="Barry K.W."/>
            <person name="Cichocki N."/>
            <person name="Veneault-Fourrey C."/>
            <person name="LaButti K."/>
            <person name="Lindquist E.A."/>
            <person name="Lipzen A."/>
            <person name="Lundell T."/>
            <person name="Morin E."/>
            <person name="Murat C."/>
            <person name="Riley R."/>
            <person name="Ohm R."/>
            <person name="Sun H."/>
            <person name="Tunlid A."/>
            <person name="Henrissat B."/>
            <person name="Grigoriev I.V."/>
            <person name="Hibbett D.S."/>
            <person name="Martin F."/>
        </authorList>
    </citation>
    <scope>NUCLEOTIDE SEQUENCE [LARGE SCALE GENOMIC DNA]</scope>
    <source>
        <strain evidence="2">Foug A</strain>
    </source>
</reference>
<evidence type="ECO:0000313" key="1">
    <source>
        <dbReference type="EMBL" id="KIM51009.1"/>
    </source>
</evidence>
<protein>
    <submittedName>
        <fullName evidence="1">Uncharacterized protein</fullName>
    </submittedName>
</protein>
<dbReference type="AlphaFoldDB" id="A0A0C3D3M8"/>
<dbReference type="HOGENOM" id="CLU_2086208_0_0_1"/>
<name>A0A0C3D3M8_9AGAM</name>
<proteinExistence type="predicted"/>
<keyword evidence="2" id="KW-1185">Reference proteome</keyword>
<dbReference type="EMBL" id="KN822297">
    <property type="protein sequence ID" value="KIM51009.1"/>
    <property type="molecule type" value="Genomic_DNA"/>
</dbReference>
<evidence type="ECO:0000313" key="2">
    <source>
        <dbReference type="Proteomes" id="UP000053989"/>
    </source>
</evidence>
<dbReference type="InParanoid" id="A0A0C3D3M8"/>